<dbReference type="RefSeq" id="WP_065526599.1">
    <property type="nucleotide sequence ID" value="NZ_CP016543.2"/>
</dbReference>
<dbReference type="AlphaFoldDB" id="A0A1C7EJQ2"/>
<evidence type="ECO:0000313" key="3">
    <source>
        <dbReference type="Proteomes" id="UP000092495"/>
    </source>
</evidence>
<evidence type="ECO:0000259" key="1">
    <source>
        <dbReference type="PROSITE" id="PS50965"/>
    </source>
</evidence>
<keyword evidence="3" id="KW-1185">Reference proteome</keyword>
<name>A0A1C7EJQ2_9BACL</name>
<feature type="domain" description="NERD" evidence="1">
    <location>
        <begin position="34"/>
        <end position="152"/>
    </location>
</feature>
<gene>
    <name evidence="2" type="ORF">BCM40_09455</name>
</gene>
<evidence type="ECO:0000313" key="2">
    <source>
        <dbReference type="EMBL" id="ANU23587.1"/>
    </source>
</evidence>
<dbReference type="EMBL" id="CP016543">
    <property type="protein sequence ID" value="ANU23587.1"/>
    <property type="molecule type" value="Genomic_DNA"/>
</dbReference>
<reference evidence="2" key="1">
    <citation type="submission" date="2016-10" db="EMBL/GenBank/DDBJ databases">
        <authorList>
            <person name="See-Too W.S."/>
        </authorList>
    </citation>
    <scope>NUCLEOTIDE SEQUENCE</scope>
    <source>
        <strain evidence="2">DSM 22276</strain>
    </source>
</reference>
<dbReference type="Proteomes" id="UP000092495">
    <property type="component" value="Chromosome"/>
</dbReference>
<dbReference type="KEGG" id="pdg:BCM40_09455"/>
<organism evidence="2 3">
    <name type="scientific">Planococcus donghaensis</name>
    <dbReference type="NCBI Taxonomy" id="414778"/>
    <lineage>
        <taxon>Bacteria</taxon>
        <taxon>Bacillati</taxon>
        <taxon>Bacillota</taxon>
        <taxon>Bacilli</taxon>
        <taxon>Bacillales</taxon>
        <taxon>Caryophanaceae</taxon>
        <taxon>Planococcus</taxon>
    </lineage>
</organism>
<dbReference type="OrthoDB" id="569879at2"/>
<sequence>MNDFLLVQMVSAERLKSGHELKVPVLSELKNSLAGVSGEQRTATLLTRELDLSGDFVLLSDVTIPYKDSSVQIDLLVIHANFVCVLEVKNMIGDFYFDSVNYQFHRVIDGRREGMRNPEAQVHRAVKAVNGFLGVPVQGVIVLTSRSSKVVDAPKLYPVVSLDYLPFHLEKMVEGSPHFDVAKLANKLKKLPPQEISKSWLARHQISFDSLRLGVTCPTCRTCSLIWRDRKWHCEICGFHSRDAHEVTLQEYAVLFGSELDTRFAYRLLGVENKYVLYRLLEKSAPKSRIRGKRQIIESRELLREYFSRIYR</sequence>
<protein>
    <recommendedName>
        <fullName evidence="1">NERD domain-containing protein</fullName>
    </recommendedName>
</protein>
<accession>A0A1C7EJQ2</accession>
<dbReference type="InterPro" id="IPR011528">
    <property type="entry name" value="NERD"/>
</dbReference>
<dbReference type="PROSITE" id="PS50965">
    <property type="entry name" value="NERD"/>
    <property type="match status" value="1"/>
</dbReference>
<proteinExistence type="predicted"/>
<dbReference type="Pfam" id="PF08378">
    <property type="entry name" value="NERD"/>
    <property type="match status" value="1"/>
</dbReference>
<dbReference type="STRING" id="414778.BCM40_09455"/>